<keyword evidence="2" id="KW-1185">Reference proteome</keyword>
<dbReference type="Proteomes" id="UP001055072">
    <property type="component" value="Unassembled WGS sequence"/>
</dbReference>
<protein>
    <submittedName>
        <fullName evidence="1">Kinase-like domain-containing protein</fullName>
    </submittedName>
</protein>
<proteinExistence type="predicted"/>
<evidence type="ECO:0000313" key="1">
    <source>
        <dbReference type="EMBL" id="KAI0088689.1"/>
    </source>
</evidence>
<gene>
    <name evidence="1" type="ORF">BDY19DRAFT_180295</name>
</gene>
<evidence type="ECO:0000313" key="2">
    <source>
        <dbReference type="Proteomes" id="UP001055072"/>
    </source>
</evidence>
<reference evidence="1" key="1">
    <citation type="journal article" date="2021" name="Environ. Microbiol.">
        <title>Gene family expansions and transcriptome signatures uncover fungal adaptations to wood decay.</title>
        <authorList>
            <person name="Hage H."/>
            <person name="Miyauchi S."/>
            <person name="Viragh M."/>
            <person name="Drula E."/>
            <person name="Min B."/>
            <person name="Chaduli D."/>
            <person name="Navarro D."/>
            <person name="Favel A."/>
            <person name="Norest M."/>
            <person name="Lesage-Meessen L."/>
            <person name="Balint B."/>
            <person name="Merenyi Z."/>
            <person name="de Eugenio L."/>
            <person name="Morin E."/>
            <person name="Martinez A.T."/>
            <person name="Baldrian P."/>
            <person name="Stursova M."/>
            <person name="Martinez M.J."/>
            <person name="Novotny C."/>
            <person name="Magnuson J.K."/>
            <person name="Spatafora J.W."/>
            <person name="Maurice S."/>
            <person name="Pangilinan J."/>
            <person name="Andreopoulos W."/>
            <person name="LaButti K."/>
            <person name="Hundley H."/>
            <person name="Na H."/>
            <person name="Kuo A."/>
            <person name="Barry K."/>
            <person name="Lipzen A."/>
            <person name="Henrissat B."/>
            <person name="Riley R."/>
            <person name="Ahrendt S."/>
            <person name="Nagy L.G."/>
            <person name="Grigoriev I.V."/>
            <person name="Martin F."/>
            <person name="Rosso M.N."/>
        </authorList>
    </citation>
    <scope>NUCLEOTIDE SEQUENCE</scope>
    <source>
        <strain evidence="1">CBS 384.51</strain>
    </source>
</reference>
<organism evidence="1 2">
    <name type="scientific">Irpex rosettiformis</name>
    <dbReference type="NCBI Taxonomy" id="378272"/>
    <lineage>
        <taxon>Eukaryota</taxon>
        <taxon>Fungi</taxon>
        <taxon>Dikarya</taxon>
        <taxon>Basidiomycota</taxon>
        <taxon>Agaricomycotina</taxon>
        <taxon>Agaricomycetes</taxon>
        <taxon>Polyporales</taxon>
        <taxon>Irpicaceae</taxon>
        <taxon>Irpex</taxon>
    </lineage>
</organism>
<dbReference type="EMBL" id="MU274913">
    <property type="protein sequence ID" value="KAI0088689.1"/>
    <property type="molecule type" value="Genomic_DNA"/>
</dbReference>
<comment type="caution">
    <text evidence="1">The sequence shown here is derived from an EMBL/GenBank/DDBJ whole genome shotgun (WGS) entry which is preliminary data.</text>
</comment>
<accession>A0ACB8U3M3</accession>
<name>A0ACB8U3M3_9APHY</name>
<sequence length="424" mass="48164">MTLFRGCHEYLLYCRMRLTLGIKRRSAEIPDIPKPFRPPSVLMHVYPLARTELRIDPNWPIESFTAALIGIGGPIFDNIISKIRADIVSSQDDAHTRDMLRRLAAHIIQQAGVVPLDLLLFSGKLVLSKTGDANKQRKAMPVGEGSYASVYQGSYRSLRGSNQKQQKTDVEVFALKCMRFLSNHTAEDLRNQRQRMILELVNTWMLAHPYILSLKAVHFDPELSPFILVLPWMPNSNVRVRLQHYVDGRQAFTGKLHNLSNRWIGQIACGLEYVHTEGIVHGDVRGVNILVDQSDSIKIADFGLSLYAEGMSKNYASAREGNPAWTAPELFDRKTMQRLRGTREGDIYSFAMVCIELWTLTDPVIFPGEARPYRPNSPDPKCQEQMSDSLWRIVSNCWDEDPRKRFTALELRRELSAIGIAASP</sequence>